<evidence type="ECO:0000256" key="5">
    <source>
        <dbReference type="SAM" id="MobiDB-lite"/>
    </source>
</evidence>
<dbReference type="FunCoup" id="B3S4B0">
    <property type="interactions" value="1521"/>
</dbReference>
<dbReference type="OrthoDB" id="1919692at2759"/>
<dbReference type="GO" id="GO:0008270">
    <property type="term" value="F:zinc ion binding"/>
    <property type="evidence" value="ECO:0007669"/>
    <property type="project" value="UniProtKB-KW"/>
</dbReference>
<protein>
    <recommendedName>
        <fullName evidence="10">PHD-type domain-containing protein</fullName>
    </recommendedName>
</protein>
<evidence type="ECO:0000259" key="7">
    <source>
        <dbReference type="PROSITE" id="PS50016"/>
    </source>
</evidence>
<keyword evidence="2 4" id="KW-0863">Zinc-finger</keyword>
<gene>
    <name evidence="8" type="ORF">TRIADDRAFT_59019</name>
</gene>
<reference evidence="8 9" key="1">
    <citation type="journal article" date="2008" name="Nature">
        <title>The Trichoplax genome and the nature of placozoans.</title>
        <authorList>
            <person name="Srivastava M."/>
            <person name="Begovic E."/>
            <person name="Chapman J."/>
            <person name="Putnam N.H."/>
            <person name="Hellsten U."/>
            <person name="Kawashima T."/>
            <person name="Kuo A."/>
            <person name="Mitros T."/>
            <person name="Salamov A."/>
            <person name="Carpenter M.L."/>
            <person name="Signorovitch A.Y."/>
            <person name="Moreno M.A."/>
            <person name="Kamm K."/>
            <person name="Grimwood J."/>
            <person name="Schmutz J."/>
            <person name="Shapiro H."/>
            <person name="Grigoriev I.V."/>
            <person name="Buss L.W."/>
            <person name="Schierwater B."/>
            <person name="Dellaporta S.L."/>
            <person name="Rokhsar D.S."/>
        </authorList>
    </citation>
    <scope>NUCLEOTIDE SEQUENCE [LARGE SCALE GENOMIC DNA]</scope>
    <source>
        <strain evidence="8 9">Grell-BS-1999</strain>
    </source>
</reference>
<dbReference type="Proteomes" id="UP000009022">
    <property type="component" value="Unassembled WGS sequence"/>
</dbReference>
<dbReference type="CDD" id="cd15534">
    <property type="entry name" value="PHD2_PHF12_Rco1"/>
    <property type="match status" value="1"/>
</dbReference>
<feature type="region of interest" description="Disordered" evidence="5">
    <location>
        <begin position="7"/>
        <end position="27"/>
    </location>
</feature>
<evidence type="ECO:0000313" key="9">
    <source>
        <dbReference type="Proteomes" id="UP000009022"/>
    </source>
</evidence>
<dbReference type="InterPro" id="IPR011011">
    <property type="entry name" value="Znf_FYVE_PHD"/>
</dbReference>
<evidence type="ECO:0000256" key="2">
    <source>
        <dbReference type="ARBA" id="ARBA00022771"/>
    </source>
</evidence>
<dbReference type="Gene3D" id="3.30.40.10">
    <property type="entry name" value="Zinc/RING finger domain, C3HC4 (zinc finger)"/>
    <property type="match status" value="2"/>
</dbReference>
<dbReference type="SUPFAM" id="SSF49879">
    <property type="entry name" value="SMAD/FHA domain"/>
    <property type="match status" value="1"/>
</dbReference>
<dbReference type="InterPro" id="IPR000253">
    <property type="entry name" value="FHA_dom"/>
</dbReference>
<dbReference type="SMART" id="SM00249">
    <property type="entry name" value="PHD"/>
    <property type="match status" value="2"/>
</dbReference>
<dbReference type="GO" id="GO:0070822">
    <property type="term" value="C:Sin3-type complex"/>
    <property type="evidence" value="ECO:0000318"/>
    <property type="project" value="GO_Central"/>
</dbReference>
<dbReference type="HOGENOM" id="CLU_015009_1_0_1"/>
<evidence type="ECO:0000313" key="8">
    <source>
        <dbReference type="EMBL" id="EDV22608.1"/>
    </source>
</evidence>
<dbReference type="GO" id="GO:0003714">
    <property type="term" value="F:transcription corepressor activity"/>
    <property type="evidence" value="ECO:0000318"/>
    <property type="project" value="GO_Central"/>
</dbReference>
<dbReference type="InterPro" id="IPR031966">
    <property type="entry name" value="PHF12_MRG-bd"/>
</dbReference>
<evidence type="ECO:0000256" key="1">
    <source>
        <dbReference type="ARBA" id="ARBA00022723"/>
    </source>
</evidence>
<dbReference type="GO" id="GO:0005634">
    <property type="term" value="C:nucleus"/>
    <property type="evidence" value="ECO:0000318"/>
    <property type="project" value="GO_Central"/>
</dbReference>
<dbReference type="PhylomeDB" id="B3S4B0"/>
<dbReference type="CTD" id="6756186"/>
<evidence type="ECO:0008006" key="10">
    <source>
        <dbReference type="Google" id="ProtNLM"/>
    </source>
</evidence>
<keyword evidence="1" id="KW-0479">Metal-binding</keyword>
<feature type="region of interest" description="Disordered" evidence="5">
    <location>
        <begin position="137"/>
        <end position="160"/>
    </location>
</feature>
<sequence length="709" mass="79782">MESHFEIMDQIRALTRPPQSDDDSKKLNRKVVREVRRSGRSFNNDTCDSCNEGGDLLCCERCPSAFHLHCCDPPLDEDGIPAGEWICKKCKAEYQDNTRPIAKQSELRSPFAVLVKDNVKQNPSEFRLPKEMQYHIPLPGSKKRKKSNGHGSATKGGRRGNSFLKPLIHCDYCPLSFHLDCMDPPLTTTPSGLWMCPNHAEHFLPAMQDSRISRRFDAYYKLNDSLSQHAVMLDFLENVHRIADAKLILIVEFILFSNRPPFQRSSKYPLRKAIKVPEMVKQNYLSPPKELKELNPIRTLTVKRAFLADGIESTEAQTTNQESEEWLKNIVNFQIAIAKEHHSGKVNARNSSSVKANNNEGIAEAITASKLDNNNQNIDKVLSNGILDEEKYDKKIISVSAKEDNEAVISNNCTISDNTNKRSSVQKELVTTTENINKSNFNINKFVSKNDSVLINYIELQNVIKEGNNNTSHDTKTRSEVTDLIDESMLKLLALQRLNQLFPNTMDVKMQIATNSVNNMISESPYCRALICPLNGIGAAIPMVNKSLTMGIGADMDVAVYKYGHCNFVSSKHACIFYDKITKQYELLNYSEHGTFVDSILYGCDFSVKNRKTFSSQEEVIKSCGVSSAERKLNSISKKPSMVPFPEKDPWKPCDCNRNKSTSTSTLNESAGAGWEGTAVIRHGSHIRLGCLQFMFSIVQESSPRNISK</sequence>
<dbReference type="KEGG" id="tad:TRIADDRAFT_59019"/>
<dbReference type="PROSITE" id="PS50006">
    <property type="entry name" value="FHA_DOMAIN"/>
    <property type="match status" value="1"/>
</dbReference>
<accession>B3S4B0</accession>
<evidence type="ECO:0000256" key="3">
    <source>
        <dbReference type="ARBA" id="ARBA00022833"/>
    </source>
</evidence>
<dbReference type="InterPro" id="IPR008984">
    <property type="entry name" value="SMAD_FHA_dom_sf"/>
</dbReference>
<dbReference type="Gene3D" id="6.10.20.60">
    <property type="entry name" value="PHD finger protein 12"/>
    <property type="match status" value="1"/>
</dbReference>
<feature type="domain" description="PHD-type" evidence="7">
    <location>
        <begin position="44"/>
        <end position="93"/>
    </location>
</feature>
<dbReference type="InterPro" id="IPR001965">
    <property type="entry name" value="Znf_PHD"/>
</dbReference>
<dbReference type="eggNOG" id="KOG4299">
    <property type="taxonomic scope" value="Eukaryota"/>
</dbReference>
<dbReference type="InParanoid" id="B3S4B0"/>
<evidence type="ECO:0000256" key="4">
    <source>
        <dbReference type="PROSITE-ProRule" id="PRU00146"/>
    </source>
</evidence>
<dbReference type="GO" id="GO:0000122">
    <property type="term" value="P:negative regulation of transcription by RNA polymerase II"/>
    <property type="evidence" value="ECO:0000318"/>
    <property type="project" value="GO_Central"/>
</dbReference>
<dbReference type="Pfam" id="PF00628">
    <property type="entry name" value="PHD"/>
    <property type="match status" value="2"/>
</dbReference>
<feature type="domain" description="FHA" evidence="6">
    <location>
        <begin position="548"/>
        <end position="602"/>
    </location>
</feature>
<dbReference type="FunFam" id="3.30.40.10:FF:001360">
    <property type="entry name" value="PHD finger protein 12"/>
    <property type="match status" value="1"/>
</dbReference>
<dbReference type="InterPro" id="IPR019787">
    <property type="entry name" value="Znf_PHD-finger"/>
</dbReference>
<dbReference type="STRING" id="10228.B3S4B0"/>
<dbReference type="CDD" id="cd22703">
    <property type="entry name" value="FHA_PHF12"/>
    <property type="match status" value="1"/>
</dbReference>
<dbReference type="PROSITE" id="PS50016">
    <property type="entry name" value="ZF_PHD_2"/>
    <property type="match status" value="1"/>
</dbReference>
<proteinExistence type="predicted"/>
<dbReference type="InterPro" id="IPR019786">
    <property type="entry name" value="Zinc_finger_PHD-type_CS"/>
</dbReference>
<dbReference type="CDD" id="cd15533">
    <property type="entry name" value="PHD1_PHF12"/>
    <property type="match status" value="1"/>
</dbReference>
<dbReference type="PROSITE" id="PS01359">
    <property type="entry name" value="ZF_PHD_1"/>
    <property type="match status" value="1"/>
</dbReference>
<keyword evidence="9" id="KW-1185">Reference proteome</keyword>
<keyword evidence="3" id="KW-0862">Zinc</keyword>
<dbReference type="Pfam" id="PF16737">
    <property type="entry name" value="PHF12_MRG_bd"/>
    <property type="match status" value="1"/>
</dbReference>
<dbReference type="AlphaFoldDB" id="B3S4B0"/>
<dbReference type="InterPro" id="IPR013083">
    <property type="entry name" value="Znf_RING/FYVE/PHD"/>
</dbReference>
<name>B3S4B0_TRIAD</name>
<dbReference type="OMA" id="CKVQARA"/>
<dbReference type="PANTHER" id="PTHR46309:SF1">
    <property type="entry name" value="PHD FINGER PROTEIN 12"/>
    <property type="match status" value="1"/>
</dbReference>
<dbReference type="EMBL" id="DS985249">
    <property type="protein sequence ID" value="EDV22608.1"/>
    <property type="molecule type" value="Genomic_DNA"/>
</dbReference>
<dbReference type="GeneID" id="6756186"/>
<dbReference type="SUPFAM" id="SSF57903">
    <property type="entry name" value="FYVE/PHD zinc finger"/>
    <property type="match status" value="2"/>
</dbReference>
<organism evidence="8 9">
    <name type="scientific">Trichoplax adhaerens</name>
    <name type="common">Trichoplax reptans</name>
    <dbReference type="NCBI Taxonomy" id="10228"/>
    <lineage>
        <taxon>Eukaryota</taxon>
        <taxon>Metazoa</taxon>
        <taxon>Placozoa</taxon>
        <taxon>Uniplacotomia</taxon>
        <taxon>Trichoplacea</taxon>
        <taxon>Trichoplacidae</taxon>
        <taxon>Trichoplax</taxon>
    </lineage>
</organism>
<evidence type="ECO:0000259" key="6">
    <source>
        <dbReference type="PROSITE" id="PS50006"/>
    </source>
</evidence>
<dbReference type="InterPro" id="IPR038098">
    <property type="entry name" value="PHF12_MRG-bd_sf"/>
</dbReference>
<dbReference type="PANTHER" id="PTHR46309">
    <property type="entry name" value="PHD FINGER PROTEIN 12"/>
    <property type="match status" value="1"/>
</dbReference>
<dbReference type="RefSeq" id="XP_002115152.1">
    <property type="nucleotide sequence ID" value="XM_002115116.1"/>
</dbReference>
<dbReference type="InterPro" id="IPR042163">
    <property type="entry name" value="PHF12"/>
</dbReference>